<keyword evidence="2" id="KW-0227">DNA damage</keyword>
<evidence type="ECO:0000256" key="3">
    <source>
        <dbReference type="ARBA" id="ARBA00023204"/>
    </source>
</evidence>
<dbReference type="InterPro" id="IPR041247">
    <property type="entry name" value="Rad52_fam"/>
</dbReference>
<sequence length="327" mass="37591">MTTQSTEEILNKLRQPFSQNDIEWKVQTSNKGNNGAYAFVVAYVNNRAIQNRLDEVFGIGGWKNSYVEFSGGIICELSCYINGQWITKSDGSEPSNFEAFKGGLSNAMKRAAVQFGIGRYLYKLEPIYVKISETKSNNSIYLNDKKNKVVGYYDPPRLPDWALPPNEQKQGKNKETTSTTDNNNKKREIDKKTGNNNFNRNSYFISITEFINKINLKPRAAMELFHHINSDTKSDCVEIKDIKEKATDKELIKYYDTLKPVSDLVKMSIHYKIPVENVLNYVRILKPQEKIDSLHSCLIRLNREDIKEINGFIEGDIKNNMFEHQTA</sequence>
<name>A0A941JLA6_NIACI</name>
<dbReference type="GO" id="GO:0006281">
    <property type="term" value="P:DNA repair"/>
    <property type="evidence" value="ECO:0007669"/>
    <property type="project" value="UniProtKB-KW"/>
</dbReference>
<proteinExistence type="inferred from homology"/>
<dbReference type="Pfam" id="PF04098">
    <property type="entry name" value="Rad52_Rad22"/>
    <property type="match status" value="1"/>
</dbReference>
<reference evidence="5" key="1">
    <citation type="submission" date="2021-04" db="EMBL/GenBank/DDBJ databases">
        <title>Genomic analysis of electroactive and textile dye degrading Bacillus circulans strain: DC10 isolated from constructed wetland-microbial fuel cells treating textile dye wastewaters.</title>
        <authorList>
            <person name="Patel D.U."/>
            <person name="Desai C.R."/>
        </authorList>
    </citation>
    <scope>NUCLEOTIDE SEQUENCE</scope>
    <source>
        <strain evidence="5">DC10</strain>
    </source>
</reference>
<evidence type="ECO:0000256" key="2">
    <source>
        <dbReference type="ARBA" id="ARBA00022763"/>
    </source>
</evidence>
<protein>
    <submittedName>
        <fullName evidence="5">Uncharacterized protein</fullName>
    </submittedName>
</protein>
<dbReference type="AlphaFoldDB" id="A0A941JLA6"/>
<comment type="caution">
    <text evidence="5">The sequence shown here is derived from an EMBL/GenBank/DDBJ whole genome shotgun (WGS) entry which is preliminary data.</text>
</comment>
<keyword evidence="3" id="KW-0234">DNA repair</keyword>
<evidence type="ECO:0000256" key="4">
    <source>
        <dbReference type="SAM" id="MobiDB-lite"/>
    </source>
</evidence>
<dbReference type="RefSeq" id="WP_053215732.1">
    <property type="nucleotide sequence ID" value="NZ_JAGTPX020000007.1"/>
</dbReference>
<dbReference type="OrthoDB" id="9805874at2"/>
<organism evidence="5">
    <name type="scientific">Niallia circulans</name>
    <name type="common">Bacillus circulans</name>
    <dbReference type="NCBI Taxonomy" id="1397"/>
    <lineage>
        <taxon>Bacteria</taxon>
        <taxon>Bacillati</taxon>
        <taxon>Bacillota</taxon>
        <taxon>Bacilli</taxon>
        <taxon>Bacillales</taxon>
        <taxon>Bacillaceae</taxon>
        <taxon>Niallia</taxon>
    </lineage>
</organism>
<gene>
    <name evidence="5" type="ORF">KD144_08740</name>
</gene>
<evidence type="ECO:0000256" key="1">
    <source>
        <dbReference type="ARBA" id="ARBA00006638"/>
    </source>
</evidence>
<feature type="region of interest" description="Disordered" evidence="4">
    <location>
        <begin position="159"/>
        <end position="194"/>
    </location>
</feature>
<comment type="similarity">
    <text evidence="1">Belongs to the RAD52 family.</text>
</comment>
<dbReference type="EMBL" id="JAGTPX010000006">
    <property type="protein sequence ID" value="MBR8669628.1"/>
    <property type="molecule type" value="Genomic_DNA"/>
</dbReference>
<feature type="compositionally biased region" description="Basic and acidic residues" evidence="4">
    <location>
        <begin position="183"/>
        <end position="193"/>
    </location>
</feature>
<evidence type="ECO:0000313" key="5">
    <source>
        <dbReference type="EMBL" id="MBR8669628.1"/>
    </source>
</evidence>
<accession>A0A941JLA6</accession>